<organism evidence="4 5">
    <name type="scientific">Streptomyces venezuelae</name>
    <dbReference type="NCBI Taxonomy" id="54571"/>
    <lineage>
        <taxon>Bacteria</taxon>
        <taxon>Bacillati</taxon>
        <taxon>Actinomycetota</taxon>
        <taxon>Actinomycetes</taxon>
        <taxon>Kitasatosporales</taxon>
        <taxon>Streptomycetaceae</taxon>
        <taxon>Streptomyces</taxon>
    </lineage>
</organism>
<dbReference type="Gene3D" id="1.25.40.20">
    <property type="entry name" value="Ankyrin repeat-containing domain"/>
    <property type="match status" value="1"/>
</dbReference>
<dbReference type="InterPro" id="IPR036770">
    <property type="entry name" value="Ankyrin_rpt-contain_sf"/>
</dbReference>
<sequence>MNTTAADRRLLDAAGTGNAAEVTAALDEGARVEARDTELRSPLLLAAIGDHVEAARVLVAAGADVDAQDHRSDSPWLVTGVTGSVAMLHALLPAGPDLKLRNRFGGISVIPASERGHVAYVREVLRVTDIDVDHVNDLGWTALLEAVILGDGGRAHQEIVELLLAAGATPDLADRDGVTPLAHAERRGFDRIAALLRSAR</sequence>
<evidence type="ECO:0000313" key="4">
    <source>
        <dbReference type="EMBL" id="QES35653.1"/>
    </source>
</evidence>
<dbReference type="PANTHER" id="PTHR24201">
    <property type="entry name" value="ANK_REP_REGION DOMAIN-CONTAINING PROTEIN"/>
    <property type="match status" value="1"/>
</dbReference>
<keyword evidence="2 3" id="KW-0040">ANK repeat</keyword>
<dbReference type="PROSITE" id="PS50297">
    <property type="entry name" value="ANK_REP_REGION"/>
    <property type="match status" value="1"/>
</dbReference>
<evidence type="ECO:0008006" key="6">
    <source>
        <dbReference type="Google" id="ProtNLM"/>
    </source>
</evidence>
<evidence type="ECO:0000256" key="3">
    <source>
        <dbReference type="PROSITE-ProRule" id="PRU00023"/>
    </source>
</evidence>
<protein>
    <recommendedName>
        <fullName evidence="6">Ankyrin repeat domain-containing protein</fullName>
    </recommendedName>
</protein>
<gene>
    <name evidence="4" type="ORF">DEJ48_21515</name>
</gene>
<evidence type="ECO:0000256" key="2">
    <source>
        <dbReference type="ARBA" id="ARBA00023043"/>
    </source>
</evidence>
<dbReference type="InterPro" id="IPR002110">
    <property type="entry name" value="Ankyrin_rpt"/>
</dbReference>
<dbReference type="PROSITE" id="PS50088">
    <property type="entry name" value="ANK_REPEAT"/>
    <property type="match status" value="2"/>
</dbReference>
<proteinExistence type="predicted"/>
<dbReference type="OrthoDB" id="9812708at2"/>
<dbReference type="Pfam" id="PF00023">
    <property type="entry name" value="Ank"/>
    <property type="match status" value="1"/>
</dbReference>
<dbReference type="SMART" id="SM00248">
    <property type="entry name" value="ANK"/>
    <property type="match status" value="2"/>
</dbReference>
<evidence type="ECO:0000256" key="1">
    <source>
        <dbReference type="ARBA" id="ARBA00022737"/>
    </source>
</evidence>
<evidence type="ECO:0000313" key="5">
    <source>
        <dbReference type="Proteomes" id="UP000322927"/>
    </source>
</evidence>
<name>A0A5P2BZH1_STRVZ</name>
<feature type="repeat" description="ANK" evidence="3">
    <location>
        <begin position="38"/>
        <end position="70"/>
    </location>
</feature>
<dbReference type="Proteomes" id="UP000322927">
    <property type="component" value="Chromosome"/>
</dbReference>
<dbReference type="InterPro" id="IPR050776">
    <property type="entry name" value="Ank_Repeat/CDKN_Inhibitor"/>
</dbReference>
<feature type="repeat" description="ANK" evidence="3">
    <location>
        <begin position="138"/>
        <end position="175"/>
    </location>
</feature>
<dbReference type="Pfam" id="PF12796">
    <property type="entry name" value="Ank_2"/>
    <property type="match status" value="1"/>
</dbReference>
<dbReference type="SUPFAM" id="SSF48403">
    <property type="entry name" value="Ankyrin repeat"/>
    <property type="match status" value="1"/>
</dbReference>
<keyword evidence="1" id="KW-0677">Repeat</keyword>
<dbReference type="RefSeq" id="WP_150217740.1">
    <property type="nucleotide sequence ID" value="NZ_CP029192.1"/>
</dbReference>
<accession>A0A5P2BZH1</accession>
<dbReference type="EMBL" id="CP029192">
    <property type="protein sequence ID" value="QES35653.1"/>
    <property type="molecule type" value="Genomic_DNA"/>
</dbReference>
<dbReference type="AlphaFoldDB" id="A0A5P2BZH1"/>
<reference evidence="4 5" key="1">
    <citation type="submission" date="2018-05" db="EMBL/GenBank/DDBJ databases">
        <title>Streptomyces venezuelae.</title>
        <authorList>
            <person name="Kim W."/>
            <person name="Lee N."/>
            <person name="Cho B.-K."/>
        </authorList>
    </citation>
    <scope>NUCLEOTIDE SEQUENCE [LARGE SCALE GENOMIC DNA]</scope>
    <source>
        <strain evidence="4 5">ATCC 14584</strain>
    </source>
</reference>
<dbReference type="PANTHER" id="PTHR24201:SF16">
    <property type="entry name" value="ANKYRIN-1-LIKE-RELATED"/>
    <property type="match status" value="1"/>
</dbReference>